<protein>
    <submittedName>
        <fullName evidence="2">CoA transferase</fullName>
    </submittedName>
</protein>
<dbReference type="EMBL" id="SPMZ01000002">
    <property type="protein sequence ID" value="NMQ17808.1"/>
    <property type="molecule type" value="Genomic_DNA"/>
</dbReference>
<dbReference type="InterPro" id="IPR003673">
    <property type="entry name" value="CoA-Trfase_fam_III"/>
</dbReference>
<dbReference type="SUPFAM" id="SSF89796">
    <property type="entry name" value="CoA-transferase family III (CaiB/BaiF)"/>
    <property type="match status" value="1"/>
</dbReference>
<proteinExistence type="predicted"/>
<evidence type="ECO:0000313" key="3">
    <source>
        <dbReference type="Proteomes" id="UP000760480"/>
    </source>
</evidence>
<gene>
    <name evidence="2" type="ORF">E4P82_00470</name>
</gene>
<comment type="caution">
    <text evidence="2">The sequence shown here is derived from an EMBL/GenBank/DDBJ whole genome shotgun (WGS) entry which is preliminary data.</text>
</comment>
<keyword evidence="3" id="KW-1185">Reference proteome</keyword>
<dbReference type="RefSeq" id="WP_169247110.1">
    <property type="nucleotide sequence ID" value="NZ_SPMZ01000002.1"/>
</dbReference>
<sequence>MPPPRPLDGIRVLELGQLLAGPFAGTLLAYFGAEVIKVEPPGGDPIRQWRIVRDGASLWWRSLGRNKKCVTLNLRDPAGRALARRLAERCDVLIENFRPGILEGWGLGPDDLKPVNPGLIFARISGYGQDGPYAARPGYASVCEGIGGLRYVNGVPGDPPVRPNLSLGDTFAGLHAAFGVLLALLDRQRRPPHAGQTVDVALYESVFNLLEAVVPEYDGAGAIREPSGSTVTGIVPTGTYRCRDGKHVIIGGNGDSIYKRLMHATGRADLAEDPRLAHNAGRVEHQQEIDTAIAAWTATLDIREALARLEAAEVPAGPIYNVADMVTDPHFLARGLFETVEIDGKPLKIPAILPKLAETPGATNWPGPEIGSHNMEVFGGLLGLSAAELATLKGQGVF</sequence>
<name>A0ABX1TI10_9GAMM</name>
<dbReference type="Gene3D" id="3.30.1540.10">
    <property type="entry name" value="formyl-coa transferase, domain 3"/>
    <property type="match status" value="1"/>
</dbReference>
<dbReference type="InterPro" id="IPR023606">
    <property type="entry name" value="CoA-Trfase_III_dom_1_sf"/>
</dbReference>
<reference evidence="2 3" key="1">
    <citation type="submission" date="2019-03" db="EMBL/GenBank/DDBJ databases">
        <title>Metabolic reconstructions from genomes of highly enriched 'Candidatus Accumulibacter' and 'Candidatus Competibacter' bioreactor populations.</title>
        <authorList>
            <person name="Annavajhala M.K."/>
            <person name="Welles L."/>
            <person name="Abbas B."/>
            <person name="Sorokin D."/>
            <person name="Park H."/>
            <person name="Van Loosdrecht M."/>
            <person name="Chandran K."/>
        </authorList>
    </citation>
    <scope>NUCLEOTIDE SEQUENCE [LARGE SCALE GENOMIC DNA]</scope>
    <source>
        <strain evidence="2 3">SBR_G</strain>
    </source>
</reference>
<dbReference type="InterPro" id="IPR050509">
    <property type="entry name" value="CoA-transferase_III"/>
</dbReference>
<dbReference type="InterPro" id="IPR044855">
    <property type="entry name" value="CoA-Trfase_III_dom3_sf"/>
</dbReference>
<dbReference type="PANTHER" id="PTHR48228">
    <property type="entry name" value="SUCCINYL-COA--D-CITRAMALATE COA-TRANSFERASE"/>
    <property type="match status" value="1"/>
</dbReference>
<dbReference type="PANTHER" id="PTHR48228:SF6">
    <property type="entry name" value="L-CARNITINE COA-TRANSFERASE"/>
    <property type="match status" value="1"/>
</dbReference>
<evidence type="ECO:0000256" key="1">
    <source>
        <dbReference type="ARBA" id="ARBA00022679"/>
    </source>
</evidence>
<dbReference type="GO" id="GO:0016740">
    <property type="term" value="F:transferase activity"/>
    <property type="evidence" value="ECO:0007669"/>
    <property type="project" value="UniProtKB-KW"/>
</dbReference>
<accession>A0ABX1TI10</accession>
<keyword evidence="1 2" id="KW-0808">Transferase</keyword>
<dbReference type="Pfam" id="PF02515">
    <property type="entry name" value="CoA_transf_3"/>
    <property type="match status" value="1"/>
</dbReference>
<evidence type="ECO:0000313" key="2">
    <source>
        <dbReference type="EMBL" id="NMQ17808.1"/>
    </source>
</evidence>
<dbReference type="Proteomes" id="UP000760480">
    <property type="component" value="Unassembled WGS sequence"/>
</dbReference>
<dbReference type="Gene3D" id="3.40.50.10540">
    <property type="entry name" value="Crotonobetainyl-coa:carnitine coa-transferase, domain 1"/>
    <property type="match status" value="1"/>
</dbReference>
<organism evidence="2 3">
    <name type="scientific">Candidatus Competibacter phosphatis</name>
    <dbReference type="NCBI Taxonomy" id="221280"/>
    <lineage>
        <taxon>Bacteria</taxon>
        <taxon>Pseudomonadati</taxon>
        <taxon>Pseudomonadota</taxon>
        <taxon>Gammaproteobacteria</taxon>
        <taxon>Candidatus Competibacteraceae</taxon>
        <taxon>Candidatus Competibacter</taxon>
    </lineage>
</organism>